<sequence length="500" mass="55965">MNFGTGNGKKVLLLVIDSLLTNALEQGRKLGLLPTFSYLIENGFMNPEMVSSFPTMSVAIDCTLLTGAYPDRHRVPGLIWYDKEEQRLINYGTGAKEIWQHGINQVLHSSIHELNRRHLSKEITTIYEDLAKHGATSGSINGIIYRGSSEHEMKFPWWMSLFTVLPKQLKVKGPEFLTFGSLLNPLKDRINLSDGPAVRMGFNDDFAVDSAQYLIQSSMLPDFLYVYMPDLDKPLHKSGPPGLELVVKADERLGRLMDAFGSREEALEQAVFVVMGDSGVSQIRSGKKQAIVRLDQTLRAYKLHRTGGKVRAETELVLAVNETMAYLYKLKVEMPWEDVAKPLLSEERIGFVAWRDGEWIRALSTGTESAKLSYRKGGELTDGYGQSWTLEGYPGVLDVRIAQGRITYDAYPDGLRRLQAALHSHAVDYLVISAKPGYELADRYSPSHVGGGAHGSLHKEDTLIPFIVCGSELRPETNRIVDLKHYLMKLTLSRNPLNLP</sequence>
<dbReference type="GO" id="GO:0016787">
    <property type="term" value="F:hydrolase activity"/>
    <property type="evidence" value="ECO:0007669"/>
    <property type="project" value="UniProtKB-ARBA"/>
</dbReference>
<proteinExistence type="predicted"/>
<dbReference type="Gene3D" id="3.40.720.10">
    <property type="entry name" value="Alkaline Phosphatase, subunit A"/>
    <property type="match status" value="1"/>
</dbReference>
<accession>A0A172TPL9</accession>
<dbReference type="PANTHER" id="PTHR10151">
    <property type="entry name" value="ECTONUCLEOTIDE PYROPHOSPHATASE/PHOSPHODIESTERASE"/>
    <property type="match status" value="1"/>
</dbReference>
<evidence type="ECO:0000313" key="2">
    <source>
        <dbReference type="Proteomes" id="UP000076927"/>
    </source>
</evidence>
<evidence type="ECO:0000313" key="1">
    <source>
        <dbReference type="EMBL" id="ANE48703.1"/>
    </source>
</evidence>
<evidence type="ECO:0008006" key="3">
    <source>
        <dbReference type="Google" id="ProtNLM"/>
    </source>
</evidence>
<organism evidence="1 2">
    <name type="scientific">Paenibacillus swuensis</name>
    <dbReference type="NCBI Taxonomy" id="1178515"/>
    <lineage>
        <taxon>Bacteria</taxon>
        <taxon>Bacillati</taxon>
        <taxon>Bacillota</taxon>
        <taxon>Bacilli</taxon>
        <taxon>Bacillales</taxon>
        <taxon>Paenibacillaceae</taxon>
        <taxon>Paenibacillus</taxon>
    </lineage>
</organism>
<dbReference type="PANTHER" id="PTHR10151:SF120">
    <property type="entry name" value="BIS(5'-ADENOSYL)-TRIPHOSPHATASE"/>
    <property type="match status" value="1"/>
</dbReference>
<reference evidence="1 2" key="1">
    <citation type="submission" date="2015-01" db="EMBL/GenBank/DDBJ databases">
        <title>Paenibacillus swuensis/DY6/whole genome sequencing.</title>
        <authorList>
            <person name="Kim M.K."/>
            <person name="Srinivasan S."/>
            <person name="Lee J.-J."/>
        </authorList>
    </citation>
    <scope>NUCLEOTIDE SEQUENCE [LARGE SCALE GENOMIC DNA]</scope>
    <source>
        <strain evidence="1 2">DY6</strain>
    </source>
</reference>
<protein>
    <recommendedName>
        <fullName evidence="3">Phosphodiesterase</fullName>
    </recommendedName>
</protein>
<dbReference type="PATRIC" id="fig|1178515.4.peg.711"/>
<dbReference type="AlphaFoldDB" id="A0A172TPL9"/>
<dbReference type="InterPro" id="IPR017850">
    <property type="entry name" value="Alkaline_phosphatase_core_sf"/>
</dbReference>
<dbReference type="EMBL" id="CP011388">
    <property type="protein sequence ID" value="ANE48703.1"/>
    <property type="molecule type" value="Genomic_DNA"/>
</dbReference>
<name>A0A172TPL9_9BACL</name>
<dbReference type="InterPro" id="IPR002591">
    <property type="entry name" value="Phosphodiest/P_Trfase"/>
</dbReference>
<dbReference type="SUPFAM" id="SSF53649">
    <property type="entry name" value="Alkaline phosphatase-like"/>
    <property type="match status" value="1"/>
</dbReference>
<dbReference type="STRING" id="1178515.SY83_03595"/>
<dbReference type="Pfam" id="PF01663">
    <property type="entry name" value="Phosphodiest"/>
    <property type="match status" value="1"/>
</dbReference>
<dbReference type="Proteomes" id="UP000076927">
    <property type="component" value="Chromosome"/>
</dbReference>
<keyword evidence="2" id="KW-1185">Reference proteome</keyword>
<dbReference type="KEGG" id="pswu:SY83_03595"/>
<gene>
    <name evidence="1" type="ORF">SY83_03595</name>
</gene>